<gene>
    <name evidence="2" type="ORF">MONBRDRAFT_33119</name>
</gene>
<dbReference type="eggNOG" id="KOG4287">
    <property type="taxonomic scope" value="Eukaryota"/>
</dbReference>
<evidence type="ECO:0008006" key="4">
    <source>
        <dbReference type="Google" id="ProtNLM"/>
    </source>
</evidence>
<accession>A9V3T2</accession>
<dbReference type="PANTHER" id="PTHR21562:SF67">
    <property type="entry name" value="PECTIN ACETYLESTERASE"/>
    <property type="match status" value="1"/>
</dbReference>
<dbReference type="RefSeq" id="XP_001747396.1">
    <property type="nucleotide sequence ID" value="XM_001747344.1"/>
</dbReference>
<dbReference type="KEGG" id="mbr:MONBRDRAFT_33119"/>
<dbReference type="PANTHER" id="PTHR21562">
    <property type="entry name" value="NOTUM-RELATED"/>
    <property type="match status" value="1"/>
</dbReference>
<protein>
    <recommendedName>
        <fullName evidence="4">Pectin acetylesterase</fullName>
    </recommendedName>
</protein>
<dbReference type="Pfam" id="PF03283">
    <property type="entry name" value="PAE"/>
    <property type="match status" value="1"/>
</dbReference>
<proteinExistence type="predicted"/>
<keyword evidence="1" id="KW-0732">Signal</keyword>
<evidence type="ECO:0000313" key="3">
    <source>
        <dbReference type="Proteomes" id="UP000001357"/>
    </source>
</evidence>
<dbReference type="EMBL" id="CH991557">
    <property type="protein sequence ID" value="EDQ87863.1"/>
    <property type="molecule type" value="Genomic_DNA"/>
</dbReference>
<feature type="chain" id="PRO_5002745069" description="Pectin acetylesterase" evidence="1">
    <location>
        <begin position="21"/>
        <end position="419"/>
    </location>
</feature>
<dbReference type="ESTHER" id="monbe-a9v3t2">
    <property type="family name" value="Pectinacetylesterase-Notum"/>
</dbReference>
<dbReference type="OMA" id="HCQTEME"/>
<keyword evidence="3" id="KW-1185">Reference proteome</keyword>
<dbReference type="AlphaFoldDB" id="A9V3T2"/>
<reference evidence="2 3" key="1">
    <citation type="journal article" date="2008" name="Nature">
        <title>The genome of the choanoflagellate Monosiga brevicollis and the origin of metazoans.</title>
        <authorList>
            <consortium name="JGI Sequencing"/>
            <person name="King N."/>
            <person name="Westbrook M.J."/>
            <person name="Young S.L."/>
            <person name="Kuo A."/>
            <person name="Abedin M."/>
            <person name="Chapman J."/>
            <person name="Fairclough S."/>
            <person name="Hellsten U."/>
            <person name="Isogai Y."/>
            <person name="Letunic I."/>
            <person name="Marr M."/>
            <person name="Pincus D."/>
            <person name="Putnam N."/>
            <person name="Rokas A."/>
            <person name="Wright K.J."/>
            <person name="Zuzow R."/>
            <person name="Dirks W."/>
            <person name="Good M."/>
            <person name="Goodstein D."/>
            <person name="Lemons D."/>
            <person name="Li W."/>
            <person name="Lyons J.B."/>
            <person name="Morris A."/>
            <person name="Nichols S."/>
            <person name="Richter D.J."/>
            <person name="Salamov A."/>
            <person name="Bork P."/>
            <person name="Lim W.A."/>
            <person name="Manning G."/>
            <person name="Miller W.T."/>
            <person name="McGinnis W."/>
            <person name="Shapiro H."/>
            <person name="Tjian R."/>
            <person name="Grigoriev I.V."/>
            <person name="Rokhsar D."/>
        </authorList>
    </citation>
    <scope>NUCLEOTIDE SEQUENCE [LARGE SCALE GENOMIC DNA]</scope>
    <source>
        <strain evidence="3">MX1 / ATCC 50154</strain>
    </source>
</reference>
<organism evidence="2 3">
    <name type="scientific">Monosiga brevicollis</name>
    <name type="common">Choanoflagellate</name>
    <dbReference type="NCBI Taxonomy" id="81824"/>
    <lineage>
        <taxon>Eukaryota</taxon>
        <taxon>Choanoflagellata</taxon>
        <taxon>Craspedida</taxon>
        <taxon>Salpingoecidae</taxon>
        <taxon>Monosiga</taxon>
    </lineage>
</organism>
<dbReference type="GO" id="GO:0016787">
    <property type="term" value="F:hydrolase activity"/>
    <property type="evidence" value="ECO:0007669"/>
    <property type="project" value="InterPro"/>
</dbReference>
<dbReference type="InParanoid" id="A9V3T2"/>
<name>A9V3T2_MONBE</name>
<dbReference type="InterPro" id="IPR004963">
    <property type="entry name" value="PAE/NOTUM"/>
</dbReference>
<dbReference type="GeneID" id="5892657"/>
<dbReference type="Proteomes" id="UP000001357">
    <property type="component" value="Unassembled WGS sequence"/>
</dbReference>
<evidence type="ECO:0000313" key="2">
    <source>
        <dbReference type="EMBL" id="EDQ87863.1"/>
    </source>
</evidence>
<evidence type="ECO:0000256" key="1">
    <source>
        <dbReference type="SAM" id="SignalP"/>
    </source>
</evidence>
<sequence length="419" mass="43837">MAAAMAVLVVVVLVLGCCHGSTATMAEARWENAGPAGSKVVSSASLILLNDSHSQSLGAFCLDGSAPGYYVRPGSGANASRLLVHFLGGGWCWSVDDCAARSEGNIGSSSSWTTDGIPSTFSAGGIMDALESDYGNYTLLYVMYCDGSSYTSNASQPYAFNATKSLYFRGRRILQALTDHWATVYPSPPEVIVTGSSAGGLTVYLHLDAIAAAFPASTRVLGMVDAGFFLNHSNTNGVYAYGDSYAGVRALWGVDQTSFDSGCVQAHGSEFPACFFASEAFPHMATPVFVTNSAIDAWQMGNVLQVGCTIGVNSTGGCSAAQLASIAAWRGDFLEAINEVIEQARANPHQTGVFIDMCPVHTETCGPSWFGYTAQAASMAAAFRAWRAGTGESVWEDSSALPWEAGFNPTCAASPGGWC</sequence>
<feature type="signal peptide" evidence="1">
    <location>
        <begin position="1"/>
        <end position="20"/>
    </location>
</feature>